<accession>A0A9P4KC79</accession>
<evidence type="ECO:0000256" key="4">
    <source>
        <dbReference type="ARBA" id="ARBA00023136"/>
    </source>
</evidence>
<feature type="transmembrane region" description="Helical" evidence="6">
    <location>
        <begin position="241"/>
        <end position="260"/>
    </location>
</feature>
<evidence type="ECO:0000256" key="1">
    <source>
        <dbReference type="ARBA" id="ARBA00004141"/>
    </source>
</evidence>
<dbReference type="PANTHER" id="PTHR23501:SF199">
    <property type="entry name" value="MFS EFFLUX TRANSPORTER INPD-RELATED"/>
    <property type="match status" value="1"/>
</dbReference>
<dbReference type="InterPro" id="IPR020846">
    <property type="entry name" value="MFS_dom"/>
</dbReference>
<comment type="caution">
    <text evidence="8">The sequence shown here is derived from an EMBL/GenBank/DDBJ whole genome shotgun (WGS) entry which is preliminary data.</text>
</comment>
<evidence type="ECO:0000313" key="8">
    <source>
        <dbReference type="EMBL" id="KAF2266559.1"/>
    </source>
</evidence>
<dbReference type="FunFam" id="1.20.1720.10:FF:000012">
    <property type="entry name" value="MFS toxin efflux pump (AflT)"/>
    <property type="match status" value="1"/>
</dbReference>
<feature type="region of interest" description="Disordered" evidence="5">
    <location>
        <begin position="1"/>
        <end position="20"/>
    </location>
</feature>
<evidence type="ECO:0000313" key="9">
    <source>
        <dbReference type="Proteomes" id="UP000800093"/>
    </source>
</evidence>
<feature type="domain" description="Major facilitator superfamily (MFS) profile" evidence="7">
    <location>
        <begin position="45"/>
        <end position="535"/>
    </location>
</feature>
<evidence type="ECO:0000259" key="7">
    <source>
        <dbReference type="PROSITE" id="PS50850"/>
    </source>
</evidence>
<evidence type="ECO:0000256" key="2">
    <source>
        <dbReference type="ARBA" id="ARBA00022692"/>
    </source>
</evidence>
<dbReference type="Pfam" id="PF07690">
    <property type="entry name" value="MFS_1"/>
    <property type="match status" value="1"/>
</dbReference>
<feature type="transmembrane region" description="Helical" evidence="6">
    <location>
        <begin position="80"/>
        <end position="98"/>
    </location>
</feature>
<reference evidence="9" key="1">
    <citation type="journal article" date="2020" name="Stud. Mycol.">
        <title>101 Dothideomycetes genomes: A test case for predicting lifestyles and emergence of pathogens.</title>
        <authorList>
            <person name="Haridas S."/>
            <person name="Albert R."/>
            <person name="Binder M."/>
            <person name="Bloem J."/>
            <person name="LaButti K."/>
            <person name="Salamov A."/>
            <person name="Andreopoulos B."/>
            <person name="Baker S."/>
            <person name="Barry K."/>
            <person name="Bills G."/>
            <person name="Bluhm B."/>
            <person name="Cannon C."/>
            <person name="Castanera R."/>
            <person name="Culley D."/>
            <person name="Daum C."/>
            <person name="Ezra D."/>
            <person name="Gonzalez J."/>
            <person name="Henrissat B."/>
            <person name="Kuo A."/>
            <person name="Liang C."/>
            <person name="Lipzen A."/>
            <person name="Lutzoni F."/>
            <person name="Magnuson J."/>
            <person name="Mondo S."/>
            <person name="Nolan M."/>
            <person name="Ohm R."/>
            <person name="Pangilinan J."/>
            <person name="Park H.-J."/>
            <person name="Ramirez L."/>
            <person name="Alfaro M."/>
            <person name="Sun H."/>
            <person name="Tritt A."/>
            <person name="Yoshinaga Y."/>
            <person name="Zwiers L.-H."/>
            <person name="Turgeon B."/>
            <person name="Goodwin S."/>
            <person name="Spatafora J."/>
            <person name="Crous P."/>
            <person name="Grigoriev I."/>
        </authorList>
    </citation>
    <scope>NUCLEOTIDE SEQUENCE [LARGE SCALE GENOMIC DNA]</scope>
    <source>
        <strain evidence="9">CBS 304.66</strain>
    </source>
</reference>
<feature type="transmembrane region" description="Helical" evidence="6">
    <location>
        <begin position="376"/>
        <end position="394"/>
    </location>
</feature>
<evidence type="ECO:0000256" key="5">
    <source>
        <dbReference type="SAM" id="MobiDB-lite"/>
    </source>
</evidence>
<dbReference type="GO" id="GO:0005886">
    <property type="term" value="C:plasma membrane"/>
    <property type="evidence" value="ECO:0007669"/>
    <property type="project" value="TreeGrafter"/>
</dbReference>
<name>A0A9P4KC79_9PLEO</name>
<dbReference type="AlphaFoldDB" id="A0A9P4KC79"/>
<feature type="transmembrane region" description="Helical" evidence="6">
    <location>
        <begin position="135"/>
        <end position="156"/>
    </location>
</feature>
<evidence type="ECO:0000256" key="6">
    <source>
        <dbReference type="SAM" id="Phobius"/>
    </source>
</evidence>
<feature type="transmembrane region" description="Helical" evidence="6">
    <location>
        <begin position="313"/>
        <end position="333"/>
    </location>
</feature>
<dbReference type="InterPro" id="IPR011701">
    <property type="entry name" value="MFS"/>
</dbReference>
<dbReference type="Proteomes" id="UP000800093">
    <property type="component" value="Unassembled WGS sequence"/>
</dbReference>
<feature type="transmembrane region" description="Helical" evidence="6">
    <location>
        <begin position="40"/>
        <end position="59"/>
    </location>
</feature>
<dbReference type="InterPro" id="IPR036259">
    <property type="entry name" value="MFS_trans_sf"/>
</dbReference>
<comment type="subcellular location">
    <subcellularLocation>
        <location evidence="1">Membrane</location>
        <topology evidence="1">Multi-pass membrane protein</topology>
    </subcellularLocation>
</comment>
<feature type="transmembrane region" description="Helical" evidence="6">
    <location>
        <begin position="110"/>
        <end position="128"/>
    </location>
</feature>
<sequence>MPDQDTQINGHEPSTSAVKTEVQAARAPEGSLSPSYPPPLVFSINLFALCIAVFCVALDNTVLATATPKITDQFHSLQDVGWYGSAYFLTTCAFQLPFGKIYRLFNPKWVFLASLAIFEVGSLVCAVAPSSVALIVGRAIAGAGAAGVFSGALIIIGHTSPMHKRPVWQSVLSGMFGIASSIGPLIGGAFTDHVTWRWCFYINLPLGFVTASIIVFFLRLAQTTNSLKDMTLFEIFWNLDPLGFVLFLPSMICLFLALQWGGTTYAWDNGRIIALFVVFGITLIAFVGVQVWLGEGATIPPRIATQRTMWSASWVSFCISGGYFLFIYFVPIYFQAVKGTTALQSGIDNIPRLLANVLTIMVSGFGVSRFGYYNPFVYASVILSSVGAGMLTTLTPDASAAEWIGYQILYGIGSGMGFQQPPNAAQAVLPIKDMPTGIAVTMFFRHFGAALFVITGNNVLNTKLFQYLSASSTPGVSAEAVVAAGATSFRNVVPSQSLDAVIGMYNHAVQKTFELGTIISSLAVIGAVFMEWKSMKPKKSPLKLVENGAAEKPEN</sequence>
<dbReference type="OrthoDB" id="10021397at2759"/>
<dbReference type="Gene3D" id="1.20.1720.10">
    <property type="entry name" value="Multidrug resistance protein D"/>
    <property type="match status" value="1"/>
</dbReference>
<keyword evidence="4 6" id="KW-0472">Membrane</keyword>
<dbReference type="GO" id="GO:0022857">
    <property type="term" value="F:transmembrane transporter activity"/>
    <property type="evidence" value="ECO:0007669"/>
    <property type="project" value="InterPro"/>
</dbReference>
<feature type="transmembrane region" description="Helical" evidence="6">
    <location>
        <begin position="168"/>
        <end position="186"/>
    </location>
</feature>
<keyword evidence="3 6" id="KW-1133">Transmembrane helix</keyword>
<keyword evidence="2 6" id="KW-0812">Transmembrane</keyword>
<dbReference type="SUPFAM" id="SSF103473">
    <property type="entry name" value="MFS general substrate transporter"/>
    <property type="match status" value="1"/>
</dbReference>
<dbReference type="FunFam" id="1.20.1250.20:FF:000196">
    <property type="entry name" value="MFS toxin efflux pump (AflT)"/>
    <property type="match status" value="1"/>
</dbReference>
<feature type="transmembrane region" description="Helical" evidence="6">
    <location>
        <begin position="198"/>
        <end position="221"/>
    </location>
</feature>
<feature type="compositionally biased region" description="Polar residues" evidence="5">
    <location>
        <begin position="1"/>
        <end position="18"/>
    </location>
</feature>
<evidence type="ECO:0000256" key="3">
    <source>
        <dbReference type="ARBA" id="ARBA00022989"/>
    </source>
</evidence>
<dbReference type="PROSITE" id="PS50850">
    <property type="entry name" value="MFS"/>
    <property type="match status" value="1"/>
</dbReference>
<feature type="transmembrane region" description="Helical" evidence="6">
    <location>
        <begin position="272"/>
        <end position="293"/>
    </location>
</feature>
<dbReference type="PANTHER" id="PTHR23501">
    <property type="entry name" value="MAJOR FACILITATOR SUPERFAMILY"/>
    <property type="match status" value="1"/>
</dbReference>
<proteinExistence type="predicted"/>
<dbReference type="Gene3D" id="1.20.1250.20">
    <property type="entry name" value="MFS general substrate transporter like domains"/>
    <property type="match status" value="1"/>
</dbReference>
<gene>
    <name evidence="8" type="ORF">CC78DRAFT_458981</name>
</gene>
<dbReference type="CDD" id="cd17502">
    <property type="entry name" value="MFS_Azr1_MDR_like"/>
    <property type="match status" value="1"/>
</dbReference>
<organism evidence="8 9">
    <name type="scientific">Lojkania enalia</name>
    <dbReference type="NCBI Taxonomy" id="147567"/>
    <lineage>
        <taxon>Eukaryota</taxon>
        <taxon>Fungi</taxon>
        <taxon>Dikarya</taxon>
        <taxon>Ascomycota</taxon>
        <taxon>Pezizomycotina</taxon>
        <taxon>Dothideomycetes</taxon>
        <taxon>Pleosporomycetidae</taxon>
        <taxon>Pleosporales</taxon>
        <taxon>Pleosporales incertae sedis</taxon>
        <taxon>Lojkania</taxon>
    </lineage>
</organism>
<feature type="transmembrane region" description="Helical" evidence="6">
    <location>
        <begin position="442"/>
        <end position="460"/>
    </location>
</feature>
<dbReference type="EMBL" id="ML986597">
    <property type="protein sequence ID" value="KAF2266559.1"/>
    <property type="molecule type" value="Genomic_DNA"/>
</dbReference>
<feature type="transmembrane region" description="Helical" evidence="6">
    <location>
        <begin position="513"/>
        <end position="532"/>
    </location>
</feature>
<protein>
    <submittedName>
        <fullName evidence="8">MFS general substrate transporter</fullName>
    </submittedName>
</protein>
<keyword evidence="9" id="KW-1185">Reference proteome</keyword>